<dbReference type="EMBL" id="FNEE01000001">
    <property type="protein sequence ID" value="SDI12751.1"/>
    <property type="molecule type" value="Genomic_DNA"/>
</dbReference>
<keyword evidence="1" id="KW-0472">Membrane</keyword>
<name>A0A1G8I1W7_9HYPH</name>
<protein>
    <submittedName>
        <fullName evidence="2">Sulfate transport system permease protein</fullName>
    </submittedName>
</protein>
<feature type="transmembrane region" description="Helical" evidence="1">
    <location>
        <begin position="20"/>
        <end position="42"/>
    </location>
</feature>
<accession>A0A1G8I1W7</accession>
<proteinExistence type="predicted"/>
<keyword evidence="1" id="KW-0812">Transmembrane</keyword>
<evidence type="ECO:0000313" key="3">
    <source>
        <dbReference type="Proteomes" id="UP000198894"/>
    </source>
</evidence>
<evidence type="ECO:0000256" key="1">
    <source>
        <dbReference type="SAM" id="Phobius"/>
    </source>
</evidence>
<keyword evidence="1" id="KW-1133">Transmembrane helix</keyword>
<sequence>MFRNRPTLIIIRLEEYNYPATAAIAAIMVLPSFAMLLVVNLVQSWSRKRYG</sequence>
<gene>
    <name evidence="2" type="ORF">SAMN05428953_101232</name>
</gene>
<evidence type="ECO:0000313" key="2">
    <source>
        <dbReference type="EMBL" id="SDI12751.1"/>
    </source>
</evidence>
<dbReference type="AlphaFoldDB" id="A0A1G8I1W7"/>
<keyword evidence="3" id="KW-1185">Reference proteome</keyword>
<reference evidence="3" key="1">
    <citation type="submission" date="2016-10" db="EMBL/GenBank/DDBJ databases">
        <authorList>
            <person name="Varghese N."/>
            <person name="Submissions S."/>
        </authorList>
    </citation>
    <scope>NUCLEOTIDE SEQUENCE [LARGE SCALE GENOMIC DNA]</scope>
    <source>
        <strain evidence="3">CGMCC 1.11022</strain>
    </source>
</reference>
<dbReference type="Proteomes" id="UP000198894">
    <property type="component" value="Unassembled WGS sequence"/>
</dbReference>
<organism evidence="2 3">
    <name type="scientific">Mesorhizobium muleiense</name>
    <dbReference type="NCBI Taxonomy" id="1004279"/>
    <lineage>
        <taxon>Bacteria</taxon>
        <taxon>Pseudomonadati</taxon>
        <taxon>Pseudomonadota</taxon>
        <taxon>Alphaproteobacteria</taxon>
        <taxon>Hyphomicrobiales</taxon>
        <taxon>Phyllobacteriaceae</taxon>
        <taxon>Mesorhizobium</taxon>
    </lineage>
</organism>